<dbReference type="PANTHER" id="PTHR12354:SF15">
    <property type="entry name" value="INTERFERON-RELATED DEVELOPMENTAL REGULATOR N-TERMINAL DOMAIN-CONTAINING PROTEIN"/>
    <property type="match status" value="1"/>
</dbReference>
<evidence type="ECO:0000313" key="2">
    <source>
        <dbReference type="Proteomes" id="UP001311915"/>
    </source>
</evidence>
<name>A0AAV9MQ13_9SOLN</name>
<organism evidence="1 2">
    <name type="scientific">Solanum pinnatisectum</name>
    <name type="common">tansyleaf nightshade</name>
    <dbReference type="NCBI Taxonomy" id="50273"/>
    <lineage>
        <taxon>Eukaryota</taxon>
        <taxon>Viridiplantae</taxon>
        <taxon>Streptophyta</taxon>
        <taxon>Embryophyta</taxon>
        <taxon>Tracheophyta</taxon>
        <taxon>Spermatophyta</taxon>
        <taxon>Magnoliopsida</taxon>
        <taxon>eudicotyledons</taxon>
        <taxon>Gunneridae</taxon>
        <taxon>Pentapetalae</taxon>
        <taxon>asterids</taxon>
        <taxon>lamiids</taxon>
        <taxon>Solanales</taxon>
        <taxon>Solanaceae</taxon>
        <taxon>Solanoideae</taxon>
        <taxon>Solaneae</taxon>
        <taxon>Solanum</taxon>
    </lineage>
</organism>
<reference evidence="1 2" key="1">
    <citation type="submission" date="2023-10" db="EMBL/GenBank/DDBJ databases">
        <title>Genome-Wide Identification Analysis in wild type Solanum Pinnatisectum Reveals Some Genes Defensing Phytophthora Infestans.</title>
        <authorList>
            <person name="Sun C."/>
        </authorList>
    </citation>
    <scope>NUCLEOTIDE SEQUENCE [LARGE SCALE GENOMIC DNA]</scope>
    <source>
        <strain evidence="1">LQN</strain>
        <tissue evidence="1">Leaf</tissue>
    </source>
</reference>
<dbReference type="InterPro" id="IPR039777">
    <property type="entry name" value="IFRD"/>
</dbReference>
<sequence>MEHIKRVCNGTKHDASKVLEDDYDKTSTLTLGRTRITIRTWSQLKQVTYIRRFLGYGFPNDMIKNEHLHDIFRFEPATTRECSDDFELHKPEFEEVFFRVFVAEVKRRDCKKRIFMSPNSVLNKGTTKLRNKHRSLAAQTKAGFIPDE</sequence>
<dbReference type="EMBL" id="JAWPEI010000001">
    <property type="protein sequence ID" value="KAK4739858.1"/>
    <property type="molecule type" value="Genomic_DNA"/>
</dbReference>
<proteinExistence type="predicted"/>
<accession>A0AAV9MQ13</accession>
<dbReference type="AlphaFoldDB" id="A0AAV9MQ13"/>
<comment type="caution">
    <text evidence="1">The sequence shown here is derived from an EMBL/GenBank/DDBJ whole genome shotgun (WGS) entry which is preliminary data.</text>
</comment>
<protein>
    <submittedName>
        <fullName evidence="1">Uncharacterized protein</fullName>
    </submittedName>
</protein>
<evidence type="ECO:0000313" key="1">
    <source>
        <dbReference type="EMBL" id="KAK4739858.1"/>
    </source>
</evidence>
<keyword evidence="2" id="KW-1185">Reference proteome</keyword>
<dbReference type="PANTHER" id="PTHR12354">
    <property type="entry name" value="INTERFERON-RELATED DEVELOPMENTAL REGULATOR"/>
    <property type="match status" value="1"/>
</dbReference>
<gene>
    <name evidence="1" type="ORF">R3W88_003555</name>
</gene>
<dbReference type="Proteomes" id="UP001311915">
    <property type="component" value="Unassembled WGS sequence"/>
</dbReference>